<dbReference type="InterPro" id="IPR055282">
    <property type="entry name" value="PPI1-4"/>
</dbReference>
<keyword evidence="8 12" id="KW-0472">Membrane</keyword>
<reference evidence="13" key="1">
    <citation type="journal article" date="2023" name="Plant Biotechnol. J.">
        <title>Chromosome-level wild Hevea brasiliensis genome provides new tools for genomic-assisted breeding and valuable loci to elevate rubber yield.</title>
        <authorList>
            <person name="Cheng H."/>
            <person name="Song X."/>
            <person name="Hu Y."/>
            <person name="Wu T."/>
            <person name="Yang Q."/>
            <person name="An Z."/>
            <person name="Feng S."/>
            <person name="Deng Z."/>
            <person name="Wu W."/>
            <person name="Zeng X."/>
            <person name="Tu M."/>
            <person name="Wang X."/>
            <person name="Huang H."/>
        </authorList>
    </citation>
    <scope>NUCLEOTIDE SEQUENCE</scope>
    <source>
        <strain evidence="13">MT/VB/25A 57/8</strain>
    </source>
</reference>
<dbReference type="Proteomes" id="UP001174677">
    <property type="component" value="Chromosome 2"/>
</dbReference>
<feature type="compositionally biased region" description="Polar residues" evidence="11">
    <location>
        <begin position="256"/>
        <end position="271"/>
    </location>
</feature>
<evidence type="ECO:0000256" key="4">
    <source>
        <dbReference type="ARBA" id="ARBA00022692"/>
    </source>
</evidence>
<evidence type="ECO:0008006" key="15">
    <source>
        <dbReference type="Google" id="ProtNLM"/>
    </source>
</evidence>
<accession>A0ABQ9N136</accession>
<feature type="coiled-coil region" evidence="10">
    <location>
        <begin position="945"/>
        <end position="1000"/>
    </location>
</feature>
<keyword evidence="4 12" id="KW-0812">Transmembrane</keyword>
<evidence type="ECO:0000256" key="12">
    <source>
        <dbReference type="SAM" id="Phobius"/>
    </source>
</evidence>
<keyword evidence="5" id="KW-0256">Endoplasmic reticulum</keyword>
<protein>
    <recommendedName>
        <fullName evidence="15">Proton pump-interactor 1</fullName>
    </recommendedName>
</protein>
<feature type="compositionally biased region" description="Basic and acidic residues" evidence="11">
    <location>
        <begin position="1232"/>
        <end position="1255"/>
    </location>
</feature>
<sequence length="1362" mass="149606">MTADVNVSENVSTSETEDKGGLDMSSYEDLPTPAADCNGVKDGNGNAEDDPDASYVFVAGNDTVPDEPADSADLNGKYEPVYNVGSDDNDIENEAAESEVDHVIEDVKAAAVEGDASSPLNIVVTSNDGKEGDDDAVEVPNGTVPIVGPEALDDQREVEEGNVNLDSPGGLKGTQDLSEAVEPEPEFLQVKFGDAKAGEENGMESIVSKESQVKTSTDGAESEPNQSGNVELTISADVAESELNQSGVLEVERSSQLEPNQSGNIEVTNSDDVAELEPNQSVSVEVTSRADVAESEPNQSSNSEDKIERVRELNLAVDTKGNQDSPIAITEGFKNDGDLDNQGKEPVRFSNKLPVEGPQKESEVQLEQKTKTIPCLVVADVKLEEAAEVIDASAVSEYDNESSADHTQDSVAETSVVNGGFSASQDTSQQNSSLKEIETLISCNAEIGRNEAPTSLDTENGKSSPCTRDNDTIGYPTNEITETVVQLKSEAVHGHITCDNGEYLPTDHQESVSQTIANDFAHASQTTTEGNKPSEVVRMIVHHNVAVESYESIPVASASDTILEPVVEVADSCTVAVDDAEINDDMRTETLVEKLDVNSSENVGSCSIGDREVVIEPGRSHLVTDTEPSCPFNDAETEVETDSTAIESREKVSTFSSDEVDKEIEVSLGAAKCVGSNSVSVEDPDREDCIHESVENPFGAEAEPNLENTLMDSSEVVANVDRCASECEGLNGSVITSEGTINCIKDDENEGEQLVTIDGDEKTPQEMEVTDEAKEASPSSPGGSSVDASEGQNAAVEVGKKPFYYMIRIPRYDDDENLKEQINHAQFQVDEKTKSRDVIRAEMQRKRAICNEHGACVDAAISEEVAARNLLKAKRKEIDSAQSLINRVKSASSVEEIGGKIRSMEHMIQHETLPLKEEKSYIREIKQLKQIREQISSSLGKPEDVQEAIDQKDQVEERLKLLRKEADHLRENVLKAEAAIRNAKKTYQDENAKINELVAQFRAADDIRQEAYAHLQTLRKRLYDKNKYFWKYRDDSKVAYDLASKGNKEELQCHCVNQVERVMDLWNNNDEFRKEYTRCNMRSTVRRLRTLDGRSLGPDEEPPAIPNVVSERIAKDNIVPSISTLEGEKIIAPVGTEKMDDKSIAKVGDQNNPTAKSKKSAKHAPLATVSGRNEIDEAGQKEDKQTKEEEELARKAEELRKQEEAAMLKEQRRLEEKAKAKEAMERKKRNAAKAEARAALRALKEAEQKEKEREKRARKKEKRKASAEEVNAFNKGESSPSFEPPIETKDSETREKPMTVTKRAQKPLHFTKQTKSKSMPPPLRNRGKRRMETWMWVLLAAVVIFGFFLMGNGRVSLKGLGF</sequence>
<keyword evidence="6 12" id="KW-1133">Transmembrane helix</keyword>
<evidence type="ECO:0000256" key="5">
    <source>
        <dbReference type="ARBA" id="ARBA00022824"/>
    </source>
</evidence>
<feature type="region of interest" description="Disordered" evidence="11">
    <location>
        <begin position="251"/>
        <end position="342"/>
    </location>
</feature>
<feature type="compositionally biased region" description="Basic and acidic residues" evidence="11">
    <location>
        <begin position="759"/>
        <end position="775"/>
    </location>
</feature>
<keyword evidence="7 10" id="KW-0175">Coiled coil</keyword>
<feature type="region of interest" description="Disordered" evidence="11">
    <location>
        <begin position="451"/>
        <end position="475"/>
    </location>
</feature>
<feature type="region of interest" description="Disordered" evidence="11">
    <location>
        <begin position="759"/>
        <end position="793"/>
    </location>
</feature>
<evidence type="ECO:0000256" key="6">
    <source>
        <dbReference type="ARBA" id="ARBA00022989"/>
    </source>
</evidence>
<comment type="caution">
    <text evidence="13">The sequence shown here is derived from an EMBL/GenBank/DDBJ whole genome shotgun (WGS) entry which is preliminary data.</text>
</comment>
<keyword evidence="14" id="KW-1185">Reference proteome</keyword>
<gene>
    <name evidence="13" type="ORF">P3X46_001870</name>
</gene>
<proteinExistence type="inferred from homology"/>
<feature type="compositionally biased region" description="Polar residues" evidence="11">
    <location>
        <begin position="452"/>
        <end position="467"/>
    </location>
</feature>
<feature type="compositionally biased region" description="Basic and acidic residues" evidence="11">
    <location>
        <begin position="303"/>
        <end position="312"/>
    </location>
</feature>
<comment type="similarity">
    <text evidence="9">Belongs to the plant Proton pump-interactor protein family.</text>
</comment>
<evidence type="ECO:0000256" key="7">
    <source>
        <dbReference type="ARBA" id="ARBA00023054"/>
    </source>
</evidence>
<evidence type="ECO:0000256" key="8">
    <source>
        <dbReference type="ARBA" id="ARBA00023136"/>
    </source>
</evidence>
<feature type="compositionally biased region" description="Basic and acidic residues" evidence="11">
    <location>
        <begin position="333"/>
        <end position="342"/>
    </location>
</feature>
<feature type="transmembrane region" description="Helical" evidence="12">
    <location>
        <begin position="1333"/>
        <end position="1350"/>
    </location>
</feature>
<evidence type="ECO:0000256" key="1">
    <source>
        <dbReference type="ARBA" id="ARBA00004162"/>
    </source>
</evidence>
<evidence type="ECO:0000256" key="10">
    <source>
        <dbReference type="SAM" id="Coils"/>
    </source>
</evidence>
<feature type="compositionally biased region" description="Polar residues" evidence="11">
    <location>
        <begin position="777"/>
        <end position="792"/>
    </location>
</feature>
<keyword evidence="3" id="KW-1003">Cell membrane</keyword>
<evidence type="ECO:0000256" key="9">
    <source>
        <dbReference type="ARBA" id="ARBA00038080"/>
    </source>
</evidence>
<evidence type="ECO:0000313" key="13">
    <source>
        <dbReference type="EMBL" id="KAJ9186272.1"/>
    </source>
</evidence>
<evidence type="ECO:0000256" key="2">
    <source>
        <dbReference type="ARBA" id="ARBA00004389"/>
    </source>
</evidence>
<feature type="region of interest" description="Disordered" evidence="11">
    <location>
        <begin position="1"/>
        <end position="89"/>
    </location>
</feature>
<organism evidence="13 14">
    <name type="scientific">Hevea brasiliensis</name>
    <name type="common">Para rubber tree</name>
    <name type="synonym">Siphonia brasiliensis</name>
    <dbReference type="NCBI Taxonomy" id="3981"/>
    <lineage>
        <taxon>Eukaryota</taxon>
        <taxon>Viridiplantae</taxon>
        <taxon>Streptophyta</taxon>
        <taxon>Embryophyta</taxon>
        <taxon>Tracheophyta</taxon>
        <taxon>Spermatophyta</taxon>
        <taxon>Magnoliopsida</taxon>
        <taxon>eudicotyledons</taxon>
        <taxon>Gunneridae</taxon>
        <taxon>Pentapetalae</taxon>
        <taxon>rosids</taxon>
        <taxon>fabids</taxon>
        <taxon>Malpighiales</taxon>
        <taxon>Euphorbiaceae</taxon>
        <taxon>Crotonoideae</taxon>
        <taxon>Micrandreae</taxon>
        <taxon>Hevea</taxon>
    </lineage>
</organism>
<feature type="region of interest" description="Disordered" evidence="11">
    <location>
        <begin position="1146"/>
        <end position="1301"/>
    </location>
</feature>
<dbReference type="PANTHER" id="PTHR32219">
    <property type="entry name" value="RNA-BINDING PROTEIN YLMH-RELATED"/>
    <property type="match status" value="1"/>
</dbReference>
<name>A0ABQ9N136_HEVBR</name>
<feature type="compositionally biased region" description="Polar residues" evidence="11">
    <location>
        <begin position="208"/>
        <end position="230"/>
    </location>
</feature>
<feature type="compositionally biased region" description="Basic and acidic residues" evidence="11">
    <location>
        <begin position="1173"/>
        <end position="1225"/>
    </location>
</feature>
<feature type="region of interest" description="Disordered" evidence="11">
    <location>
        <begin position="119"/>
        <end position="230"/>
    </location>
</feature>
<feature type="compositionally biased region" description="Basic and acidic residues" evidence="11">
    <location>
        <begin position="1286"/>
        <end position="1297"/>
    </location>
</feature>
<feature type="compositionally biased region" description="Polar residues" evidence="11">
    <location>
        <begin position="1"/>
        <end position="14"/>
    </location>
</feature>
<comment type="subcellular location">
    <subcellularLocation>
        <location evidence="1">Cell membrane</location>
        <topology evidence="1">Single-pass membrane protein</topology>
    </subcellularLocation>
    <subcellularLocation>
        <location evidence="2">Endoplasmic reticulum membrane</location>
        <topology evidence="2">Single-pass membrane protein</topology>
    </subcellularLocation>
</comment>
<dbReference type="EMBL" id="JARPOI010000002">
    <property type="protein sequence ID" value="KAJ9186272.1"/>
    <property type="molecule type" value="Genomic_DNA"/>
</dbReference>
<evidence type="ECO:0000256" key="11">
    <source>
        <dbReference type="SAM" id="MobiDB-lite"/>
    </source>
</evidence>
<evidence type="ECO:0000256" key="3">
    <source>
        <dbReference type="ARBA" id="ARBA00022475"/>
    </source>
</evidence>
<evidence type="ECO:0000313" key="14">
    <source>
        <dbReference type="Proteomes" id="UP001174677"/>
    </source>
</evidence>
<dbReference type="PANTHER" id="PTHR32219:SF3">
    <property type="entry name" value="CALPONIN-LIKE DOMAIN PROTEIN"/>
    <property type="match status" value="1"/>
</dbReference>